<keyword evidence="3" id="KW-0501">Molybdenum cofactor biosynthesis</keyword>
<dbReference type="GO" id="GO:0006777">
    <property type="term" value="P:Mo-molybdopterin cofactor biosynthetic process"/>
    <property type="evidence" value="ECO:0007669"/>
    <property type="project" value="UniProtKB-KW"/>
</dbReference>
<comment type="caution">
    <text evidence="13">The sequence shown here is derived from an EMBL/GenBank/DDBJ whole genome shotgun (WGS) entry which is preliminary data.</text>
</comment>
<name>A0A3R9PAR1_9BACI</name>
<dbReference type="Proteomes" id="UP000275076">
    <property type="component" value="Unassembled WGS sequence"/>
</dbReference>
<dbReference type="UniPathway" id="UPA00344"/>
<protein>
    <recommendedName>
        <fullName evidence="5">Molybdopterin synthase sulfur carrier subunit</fullName>
    </recommendedName>
    <alternativeName>
        <fullName evidence="11">MPT synthase subunit 1</fullName>
    </alternativeName>
    <alternativeName>
        <fullName evidence="8">Molybdenum cofactor biosynthesis protein D</fullName>
    </alternativeName>
    <alternativeName>
        <fullName evidence="10">Molybdopterin-converting factor small subunit</fullName>
    </alternativeName>
    <alternativeName>
        <fullName evidence="9">Molybdopterin-converting factor subunit 1</fullName>
    </alternativeName>
    <alternativeName>
        <fullName evidence="12">Sulfur carrier protein MoaD</fullName>
    </alternativeName>
</protein>
<evidence type="ECO:0000256" key="7">
    <source>
        <dbReference type="ARBA" id="ARBA00063099"/>
    </source>
</evidence>
<evidence type="ECO:0000313" key="14">
    <source>
        <dbReference type="Proteomes" id="UP000275076"/>
    </source>
</evidence>
<accession>A0A3R9PAR1</accession>
<dbReference type="Gene3D" id="3.10.20.30">
    <property type="match status" value="1"/>
</dbReference>
<dbReference type="CDD" id="cd00754">
    <property type="entry name" value="Ubl_MoaD"/>
    <property type="match status" value="1"/>
</dbReference>
<dbReference type="FunFam" id="3.10.20.30:FF:000010">
    <property type="entry name" value="Molybdopterin synthase sulfur carrier subunit"/>
    <property type="match status" value="1"/>
</dbReference>
<dbReference type="GO" id="GO:1990133">
    <property type="term" value="C:molybdopterin adenylyltransferase complex"/>
    <property type="evidence" value="ECO:0007669"/>
    <property type="project" value="TreeGrafter"/>
</dbReference>
<dbReference type="GO" id="GO:0000166">
    <property type="term" value="F:nucleotide binding"/>
    <property type="evidence" value="ECO:0007669"/>
    <property type="project" value="UniProtKB-KW"/>
</dbReference>
<comment type="pathway">
    <text evidence="1">Cofactor biosynthesis; molybdopterin biosynthesis.</text>
</comment>
<evidence type="ECO:0000256" key="3">
    <source>
        <dbReference type="ARBA" id="ARBA00023150"/>
    </source>
</evidence>
<evidence type="ECO:0000256" key="2">
    <source>
        <dbReference type="ARBA" id="ARBA00022741"/>
    </source>
</evidence>
<evidence type="ECO:0000256" key="10">
    <source>
        <dbReference type="ARBA" id="ARBA00077809"/>
    </source>
</evidence>
<proteinExistence type="inferred from homology"/>
<dbReference type="EMBL" id="RBVX01000001">
    <property type="protein sequence ID" value="RSL35173.1"/>
    <property type="molecule type" value="Genomic_DNA"/>
</dbReference>
<dbReference type="InterPro" id="IPR016155">
    <property type="entry name" value="Mopterin_synth/thiamin_S_b"/>
</dbReference>
<evidence type="ECO:0000256" key="12">
    <source>
        <dbReference type="ARBA" id="ARBA00078992"/>
    </source>
</evidence>
<dbReference type="PANTHER" id="PTHR33359">
    <property type="entry name" value="MOLYBDOPTERIN SYNTHASE SULFUR CARRIER SUBUNIT"/>
    <property type="match status" value="1"/>
</dbReference>
<evidence type="ECO:0000256" key="5">
    <source>
        <dbReference type="ARBA" id="ARBA00024247"/>
    </source>
</evidence>
<evidence type="ECO:0000256" key="11">
    <source>
        <dbReference type="ARBA" id="ARBA00078020"/>
    </source>
</evidence>
<evidence type="ECO:0000256" key="1">
    <source>
        <dbReference type="ARBA" id="ARBA00005046"/>
    </source>
</evidence>
<dbReference type="NCBIfam" id="TIGR01682">
    <property type="entry name" value="moaD"/>
    <property type="match status" value="1"/>
</dbReference>
<dbReference type="InterPro" id="IPR044672">
    <property type="entry name" value="MOCS2A"/>
</dbReference>
<dbReference type="InterPro" id="IPR003749">
    <property type="entry name" value="ThiS/MoaD-like"/>
</dbReference>
<reference evidence="13 14" key="1">
    <citation type="submission" date="2018-10" db="EMBL/GenBank/DDBJ databases">
        <title>Draft genome sequence of Bacillus salarius IM0101, isolated from a hypersaline soil in Inner Mongolia, China.</title>
        <authorList>
            <person name="Yamprayoonswat W."/>
            <person name="Boonvisut S."/>
            <person name="Jumpathong W."/>
            <person name="Sittihan S."/>
            <person name="Ruangsuj P."/>
            <person name="Wanthongcharoen S."/>
            <person name="Thongpramul N."/>
            <person name="Pimmason S."/>
            <person name="Yu B."/>
            <person name="Yasawong M."/>
        </authorList>
    </citation>
    <scope>NUCLEOTIDE SEQUENCE [LARGE SCALE GENOMIC DNA]</scope>
    <source>
        <strain evidence="13 14">IM0101</strain>
    </source>
</reference>
<evidence type="ECO:0000256" key="4">
    <source>
        <dbReference type="ARBA" id="ARBA00024200"/>
    </source>
</evidence>
<keyword evidence="2" id="KW-0547">Nucleotide-binding</keyword>
<evidence type="ECO:0000313" key="13">
    <source>
        <dbReference type="EMBL" id="RSL35173.1"/>
    </source>
</evidence>
<sequence length="77" mass="8503">MIKVLFFARLQEELGKDNMELDTAGWTIDELKNWLETEYKLDGVTQTMTAVNEEFTDGSHILASGDTVALIPPVSGG</sequence>
<dbReference type="SUPFAM" id="SSF54285">
    <property type="entry name" value="MoaD/ThiS"/>
    <property type="match status" value="1"/>
</dbReference>
<comment type="similarity">
    <text evidence="4">Belongs to the MoaD family.</text>
</comment>
<dbReference type="PANTHER" id="PTHR33359:SF1">
    <property type="entry name" value="MOLYBDOPTERIN SYNTHASE SULFUR CARRIER SUBUNIT"/>
    <property type="match status" value="1"/>
</dbReference>
<comment type="subunit">
    <text evidence="7">Heterotetramer of 2 MoaD subunits and 2 MoaE subunits. Forms a stable heterotetrameric complex of 2 MoaD and 2 MoeB during adenylation of MoaD by MoeB. During catalysis MoaD shuttles between the two heterotetrameric complexes.</text>
</comment>
<gene>
    <name evidence="13" type="primary">moaD</name>
    <name evidence="13" type="ORF">D7Z54_00950</name>
</gene>
<evidence type="ECO:0000256" key="6">
    <source>
        <dbReference type="ARBA" id="ARBA00054425"/>
    </source>
</evidence>
<dbReference type="OrthoDB" id="9801945at2"/>
<dbReference type="AlphaFoldDB" id="A0A3R9PAR1"/>
<dbReference type="InterPro" id="IPR012675">
    <property type="entry name" value="Beta-grasp_dom_sf"/>
</dbReference>
<keyword evidence="14" id="KW-1185">Reference proteome</keyword>
<comment type="function">
    <text evidence="6">Involved in sulfur transfer in the conversion of molybdopterin precursor Z to molybdopterin.</text>
</comment>
<dbReference type="RefSeq" id="WP_125553546.1">
    <property type="nucleotide sequence ID" value="NZ_RBVX01000001.1"/>
</dbReference>
<evidence type="ECO:0000256" key="8">
    <source>
        <dbReference type="ARBA" id="ARBA00075076"/>
    </source>
</evidence>
<organism evidence="13 14">
    <name type="scientific">Salibacterium salarium</name>
    <dbReference type="NCBI Taxonomy" id="284579"/>
    <lineage>
        <taxon>Bacteria</taxon>
        <taxon>Bacillati</taxon>
        <taxon>Bacillota</taxon>
        <taxon>Bacilli</taxon>
        <taxon>Bacillales</taxon>
        <taxon>Bacillaceae</taxon>
    </lineage>
</organism>
<dbReference type="Pfam" id="PF02597">
    <property type="entry name" value="ThiS"/>
    <property type="match status" value="1"/>
</dbReference>
<evidence type="ECO:0000256" key="9">
    <source>
        <dbReference type="ARBA" id="ARBA00076711"/>
    </source>
</evidence>